<keyword evidence="2" id="KW-0808">Transferase</keyword>
<comment type="similarity">
    <text evidence="1">Belongs to the methylthioribose kinase family.</text>
</comment>
<dbReference type="InterPro" id="IPR002575">
    <property type="entry name" value="Aminoglycoside_PTrfase"/>
</dbReference>
<evidence type="ECO:0000256" key="4">
    <source>
        <dbReference type="ARBA" id="ARBA00022777"/>
    </source>
</evidence>
<evidence type="ECO:0000259" key="6">
    <source>
        <dbReference type="Pfam" id="PF01636"/>
    </source>
</evidence>
<dbReference type="GO" id="GO:0005524">
    <property type="term" value="F:ATP binding"/>
    <property type="evidence" value="ECO:0007669"/>
    <property type="project" value="UniProtKB-KW"/>
</dbReference>
<keyword evidence="4" id="KW-0418">Kinase</keyword>
<gene>
    <name evidence="7" type="ORF">JJ685_09575</name>
</gene>
<organism evidence="7 8">
    <name type="scientific">Ramlibacter monticola</name>
    <dbReference type="NCBI Taxonomy" id="1926872"/>
    <lineage>
        <taxon>Bacteria</taxon>
        <taxon>Pseudomonadati</taxon>
        <taxon>Pseudomonadota</taxon>
        <taxon>Betaproteobacteria</taxon>
        <taxon>Burkholderiales</taxon>
        <taxon>Comamonadaceae</taxon>
        <taxon>Ramlibacter</taxon>
    </lineage>
</organism>
<dbReference type="EMBL" id="JAEQNE010000002">
    <property type="protein sequence ID" value="MBL0391387.1"/>
    <property type="molecule type" value="Genomic_DNA"/>
</dbReference>
<dbReference type="Gene3D" id="3.30.200.20">
    <property type="entry name" value="Phosphorylase Kinase, domain 1"/>
    <property type="match status" value="1"/>
</dbReference>
<keyword evidence="5" id="KW-0067">ATP-binding</keyword>
<keyword evidence="3" id="KW-0547">Nucleotide-binding</keyword>
<evidence type="ECO:0000256" key="1">
    <source>
        <dbReference type="ARBA" id="ARBA00010165"/>
    </source>
</evidence>
<dbReference type="GO" id="GO:0016301">
    <property type="term" value="F:kinase activity"/>
    <property type="evidence" value="ECO:0007669"/>
    <property type="project" value="UniProtKB-KW"/>
</dbReference>
<evidence type="ECO:0000256" key="2">
    <source>
        <dbReference type="ARBA" id="ARBA00022679"/>
    </source>
</evidence>
<reference evidence="7 8" key="1">
    <citation type="journal article" date="2017" name="Int. J. Syst. Evol. Microbiol.">
        <title>Ramlibacter monticola sp. nov., isolated from forest soil.</title>
        <authorList>
            <person name="Chaudhary D.K."/>
            <person name="Kim J."/>
        </authorList>
    </citation>
    <scope>NUCLEOTIDE SEQUENCE [LARGE SCALE GENOMIC DNA]</scope>
    <source>
        <strain evidence="7 8">KACC 19175</strain>
    </source>
</reference>
<sequence>MAQVDLSRDPAAMRRIFLALGLAAADEEVRAVPLAGGVSSGIYRVDLRRGSYCVKQALPQLKVAKEWKVPVERVFAEIGYLRTVGAIVPGHVPPVLGEDAASKSFVMAFLGPEYRNWKAELLAGRVDADTARAVGDILGRIHAATADDDALARQFANDADFHALRLEPYLVETAREHPALAARLLQLVERTAATRRVLVHGDVSPKNILLGPRGPVLLDAECAWFGDPAFDLSFCLNHFLLKAAHLPACTRALMDGLDLFLAAYWPHVRWEPVAALERRVATLLPGLALARVDGKSPVEYLAGPQRAAVREAATALLQEAPSSLPTVAARWARAFA</sequence>
<dbReference type="Proteomes" id="UP000599109">
    <property type="component" value="Unassembled WGS sequence"/>
</dbReference>
<evidence type="ECO:0000256" key="5">
    <source>
        <dbReference type="ARBA" id="ARBA00022840"/>
    </source>
</evidence>
<dbReference type="RefSeq" id="WP_201674023.1">
    <property type="nucleotide sequence ID" value="NZ_JAEQNE010000002.1"/>
</dbReference>
<proteinExistence type="inferred from homology"/>
<dbReference type="Gene3D" id="3.90.1200.10">
    <property type="match status" value="1"/>
</dbReference>
<feature type="domain" description="Aminoglycoside phosphotransferase" evidence="6">
    <location>
        <begin position="32"/>
        <end position="239"/>
    </location>
</feature>
<name>A0A936Z0M4_9BURK</name>
<dbReference type="AlphaFoldDB" id="A0A936Z0M4"/>
<evidence type="ECO:0000313" key="8">
    <source>
        <dbReference type="Proteomes" id="UP000599109"/>
    </source>
</evidence>
<evidence type="ECO:0000256" key="3">
    <source>
        <dbReference type="ARBA" id="ARBA00022741"/>
    </source>
</evidence>
<protein>
    <submittedName>
        <fullName evidence="7">Phosphotransferase</fullName>
    </submittedName>
</protein>
<dbReference type="PANTHER" id="PTHR34273:SF2">
    <property type="entry name" value="METHYLTHIORIBOSE KINASE"/>
    <property type="match status" value="1"/>
</dbReference>
<dbReference type="Pfam" id="PF01636">
    <property type="entry name" value="APH"/>
    <property type="match status" value="1"/>
</dbReference>
<dbReference type="InterPro" id="IPR011009">
    <property type="entry name" value="Kinase-like_dom_sf"/>
</dbReference>
<accession>A0A936Z0M4</accession>
<dbReference type="PANTHER" id="PTHR34273">
    <property type="entry name" value="METHYLTHIORIBOSE KINASE"/>
    <property type="match status" value="1"/>
</dbReference>
<evidence type="ECO:0000313" key="7">
    <source>
        <dbReference type="EMBL" id="MBL0391387.1"/>
    </source>
</evidence>
<comment type="caution">
    <text evidence="7">The sequence shown here is derived from an EMBL/GenBank/DDBJ whole genome shotgun (WGS) entry which is preliminary data.</text>
</comment>
<dbReference type="SUPFAM" id="SSF56112">
    <property type="entry name" value="Protein kinase-like (PK-like)"/>
    <property type="match status" value="1"/>
</dbReference>
<keyword evidence="8" id="KW-1185">Reference proteome</keyword>